<sequence>MTDDIMTTAEYHESDALPRAYAIHCDPARTSAEQEPLPEGMAGSAAGKSPAQWAYQRLVLYISSFEKELDSDHEVALGLVGGAQGVMRIEGMGYFDPDIVTFYGTDPQGGRTQMIQHVSQLNVLLKTVTKQPDKAAPTRIGFRLVASLDEDGAEPAPEDMSGALRP</sequence>
<protein>
    <submittedName>
        <fullName evidence="1">Uncharacterized protein</fullName>
    </submittedName>
</protein>
<name>A0A0F9IJG7_9ZZZZ</name>
<proteinExistence type="predicted"/>
<accession>A0A0F9IJG7</accession>
<dbReference type="Pfam" id="PF19670">
    <property type="entry name" value="DUF6173"/>
    <property type="match status" value="1"/>
</dbReference>
<dbReference type="EMBL" id="LAZR01012262">
    <property type="protein sequence ID" value="KKM27751.1"/>
    <property type="molecule type" value="Genomic_DNA"/>
</dbReference>
<comment type="caution">
    <text evidence="1">The sequence shown here is derived from an EMBL/GenBank/DDBJ whole genome shotgun (WGS) entry which is preliminary data.</text>
</comment>
<dbReference type="InterPro" id="IPR046171">
    <property type="entry name" value="DUF6173"/>
</dbReference>
<dbReference type="AlphaFoldDB" id="A0A0F9IJG7"/>
<reference evidence="1" key="1">
    <citation type="journal article" date="2015" name="Nature">
        <title>Complex archaea that bridge the gap between prokaryotes and eukaryotes.</title>
        <authorList>
            <person name="Spang A."/>
            <person name="Saw J.H."/>
            <person name="Jorgensen S.L."/>
            <person name="Zaremba-Niedzwiedzka K."/>
            <person name="Martijn J."/>
            <person name="Lind A.E."/>
            <person name="van Eijk R."/>
            <person name="Schleper C."/>
            <person name="Guy L."/>
            <person name="Ettema T.J."/>
        </authorList>
    </citation>
    <scope>NUCLEOTIDE SEQUENCE</scope>
</reference>
<evidence type="ECO:0000313" key="1">
    <source>
        <dbReference type="EMBL" id="KKM27751.1"/>
    </source>
</evidence>
<organism evidence="1">
    <name type="scientific">marine sediment metagenome</name>
    <dbReference type="NCBI Taxonomy" id="412755"/>
    <lineage>
        <taxon>unclassified sequences</taxon>
        <taxon>metagenomes</taxon>
        <taxon>ecological metagenomes</taxon>
    </lineage>
</organism>
<gene>
    <name evidence="1" type="ORF">LCGC14_1571530</name>
</gene>